<feature type="compositionally biased region" description="Basic residues" evidence="2">
    <location>
        <begin position="450"/>
        <end position="469"/>
    </location>
</feature>
<dbReference type="InterPro" id="IPR045063">
    <property type="entry name" value="Dynamin_N"/>
</dbReference>
<evidence type="ECO:0008006" key="7">
    <source>
        <dbReference type="Google" id="ProtNLM"/>
    </source>
</evidence>
<dbReference type="PANTHER" id="PTHR36681:SF3">
    <property type="entry name" value="NUCLEAR GTPASE, GERMINAL CENTER-ASSOCIATED, TANDEM DUPLICATE 3"/>
    <property type="match status" value="1"/>
</dbReference>
<dbReference type="Pfam" id="PF00350">
    <property type="entry name" value="Dynamin_N"/>
    <property type="match status" value="1"/>
</dbReference>
<dbReference type="Proteomes" id="UP001303160">
    <property type="component" value="Unassembled WGS sequence"/>
</dbReference>
<evidence type="ECO:0000256" key="1">
    <source>
        <dbReference type="SAM" id="Coils"/>
    </source>
</evidence>
<evidence type="ECO:0000313" key="5">
    <source>
        <dbReference type="EMBL" id="KAK4204426.1"/>
    </source>
</evidence>
<keyword evidence="6" id="KW-1185">Reference proteome</keyword>
<dbReference type="InterPro" id="IPR056024">
    <property type="entry name" value="DUF7605"/>
</dbReference>
<evidence type="ECO:0000259" key="4">
    <source>
        <dbReference type="Pfam" id="PF24564"/>
    </source>
</evidence>
<protein>
    <recommendedName>
        <fullName evidence="7">Nuclear GTPase SLIP-GC</fullName>
    </recommendedName>
</protein>
<accession>A0AAN7AWZ0</accession>
<gene>
    <name evidence="5" type="ORF">QBC40DRAFT_332466</name>
</gene>
<evidence type="ECO:0000259" key="3">
    <source>
        <dbReference type="Pfam" id="PF00350"/>
    </source>
</evidence>
<dbReference type="EMBL" id="MU863882">
    <property type="protein sequence ID" value="KAK4204426.1"/>
    <property type="molecule type" value="Genomic_DNA"/>
</dbReference>
<comment type="caution">
    <text evidence="5">The sequence shown here is derived from an EMBL/GenBank/DDBJ whole genome shotgun (WGS) entry which is preliminary data.</text>
</comment>
<proteinExistence type="predicted"/>
<dbReference type="Pfam" id="PF24564">
    <property type="entry name" value="DUF7605"/>
    <property type="match status" value="1"/>
</dbReference>
<dbReference type="AlphaFoldDB" id="A0AAN7AWZ0"/>
<reference evidence="5" key="2">
    <citation type="submission" date="2023-05" db="EMBL/GenBank/DDBJ databases">
        <authorList>
            <consortium name="Lawrence Berkeley National Laboratory"/>
            <person name="Steindorff A."/>
            <person name="Hensen N."/>
            <person name="Bonometti L."/>
            <person name="Westerberg I."/>
            <person name="Brannstrom I.O."/>
            <person name="Guillou S."/>
            <person name="Cros-Aarteil S."/>
            <person name="Calhoun S."/>
            <person name="Haridas S."/>
            <person name="Kuo A."/>
            <person name="Mondo S."/>
            <person name="Pangilinan J."/>
            <person name="Riley R."/>
            <person name="Labutti K."/>
            <person name="Andreopoulos B."/>
            <person name="Lipzen A."/>
            <person name="Chen C."/>
            <person name="Yanf M."/>
            <person name="Daum C."/>
            <person name="Ng V."/>
            <person name="Clum A."/>
            <person name="Ohm R."/>
            <person name="Martin F."/>
            <person name="Silar P."/>
            <person name="Natvig D."/>
            <person name="Lalanne C."/>
            <person name="Gautier V."/>
            <person name="Ament-Velasquez S.L."/>
            <person name="Kruys A."/>
            <person name="Hutchinson M.I."/>
            <person name="Powell A.J."/>
            <person name="Barry K."/>
            <person name="Miller A.N."/>
            <person name="Grigoriev I.V."/>
            <person name="Debuchy R."/>
            <person name="Gladieux P."/>
            <person name="Thoren M.H."/>
            <person name="Johannesson H."/>
        </authorList>
    </citation>
    <scope>NUCLEOTIDE SEQUENCE</scope>
    <source>
        <strain evidence="5">CBS 315.58</strain>
    </source>
</reference>
<evidence type="ECO:0000313" key="6">
    <source>
        <dbReference type="Proteomes" id="UP001303160"/>
    </source>
</evidence>
<organism evidence="5 6">
    <name type="scientific">Triangularia verruculosa</name>
    <dbReference type="NCBI Taxonomy" id="2587418"/>
    <lineage>
        <taxon>Eukaryota</taxon>
        <taxon>Fungi</taxon>
        <taxon>Dikarya</taxon>
        <taxon>Ascomycota</taxon>
        <taxon>Pezizomycotina</taxon>
        <taxon>Sordariomycetes</taxon>
        <taxon>Sordariomycetidae</taxon>
        <taxon>Sordariales</taxon>
        <taxon>Podosporaceae</taxon>
        <taxon>Triangularia</taxon>
    </lineage>
</organism>
<dbReference type="Gene3D" id="3.40.50.300">
    <property type="entry name" value="P-loop containing nucleotide triphosphate hydrolases"/>
    <property type="match status" value="1"/>
</dbReference>
<keyword evidence="1" id="KW-0175">Coiled coil</keyword>
<dbReference type="InterPro" id="IPR027417">
    <property type="entry name" value="P-loop_NTPase"/>
</dbReference>
<feature type="region of interest" description="Disordered" evidence="2">
    <location>
        <begin position="447"/>
        <end position="498"/>
    </location>
</feature>
<reference evidence="5" key="1">
    <citation type="journal article" date="2023" name="Mol. Phylogenet. Evol.">
        <title>Genome-scale phylogeny and comparative genomics of the fungal order Sordariales.</title>
        <authorList>
            <person name="Hensen N."/>
            <person name="Bonometti L."/>
            <person name="Westerberg I."/>
            <person name="Brannstrom I.O."/>
            <person name="Guillou S."/>
            <person name="Cros-Aarteil S."/>
            <person name="Calhoun S."/>
            <person name="Haridas S."/>
            <person name="Kuo A."/>
            <person name="Mondo S."/>
            <person name="Pangilinan J."/>
            <person name="Riley R."/>
            <person name="LaButti K."/>
            <person name="Andreopoulos B."/>
            <person name="Lipzen A."/>
            <person name="Chen C."/>
            <person name="Yan M."/>
            <person name="Daum C."/>
            <person name="Ng V."/>
            <person name="Clum A."/>
            <person name="Steindorff A."/>
            <person name="Ohm R.A."/>
            <person name="Martin F."/>
            <person name="Silar P."/>
            <person name="Natvig D.O."/>
            <person name="Lalanne C."/>
            <person name="Gautier V."/>
            <person name="Ament-Velasquez S.L."/>
            <person name="Kruys A."/>
            <person name="Hutchinson M.I."/>
            <person name="Powell A.J."/>
            <person name="Barry K."/>
            <person name="Miller A.N."/>
            <person name="Grigoriev I.V."/>
            <person name="Debuchy R."/>
            <person name="Gladieux P."/>
            <person name="Hiltunen Thoren M."/>
            <person name="Johannesson H."/>
        </authorList>
    </citation>
    <scope>NUCLEOTIDE SEQUENCE</scope>
    <source>
        <strain evidence="5">CBS 315.58</strain>
    </source>
</reference>
<sequence>MEARSMFYPPGRKKSAVLTDSPFLKMESSTAEEAAADQLQLDSLHALSGEEDFDKLERGVQEGLRLLMRAKAAFLGAQNVPEVAEWLQSMNELGELGHPQRTVVGVVGSTGAGKSSVINAVLDEEALLPTNCMRACTAVITEIAWNSSSNPDDTYRAEIEFISSDDWRKELDILLHDIEGGQATFTSDNVGGDSEAAVAYQKIRAVYPHLKADDIRKGKFLVQNLVDDDSVKDLLGSVTTIADPSSTDFVNRLRGFVDSKEKTRGKKRESEKIEYWPLIKVVRIYVAAEILRSGLVLVDLPGVQDSNAARSAVASKYVEQCTGLWVVAPITRAVDDKTAKNLLGNAFKRQLQFDGTYSAVTVICSKADDLVVTEILSNISENEPAFQLHKKHQLIEAQLAETQEEHDPMVDRLADVQRRIDQHEEEELLLKPAIQNTEDDVNEIVVTTPKKSRKRPSRAAARSSRKRVRQLAQDDSENTGSGPDDSTSSSDDELEKEAIPLDVAVKRLEEIEAELERLRAERKSVKQLMKPTQKKLKELKRQLKQLTAERKAACIEYRNNYSRPAIQQQFADGIREIDEDNASRSNEAFDPRHPQRDYDEVAKKLKVFCVSSKGYQKMLGRLESDDVVGGFSQVEDTEIPSLKRHALDIVSDTLASSHRRFLRDLCRLLTTLHLRVVVTDQPLRIADELKEKETEFLTVALEELQTRVTQAIEQGSSSLLKLIDVNIFRKFPDAERIAVGDAVATVGGWGARKADGGLAWNTFRATCVRSGAFKGGKGPLNLNRALAEPLMGFIASSWERAFKHDLPKTLDAMAENIATQLAVFKKITDTREELKKLGSFPVVRRQIKLLERGIRDTGELKQTARRQQKEASRLAVPIIAECMTPAYKHCLTQNGIGVRERMNAYMTEYIETNRVSMFSLATAAMTEALHRLVEEIKKLIKKKAQRAVDMIHSDYRALLTNQEAFKVLEESRDAIYELLLEANHLFERVMLGLPPTPEVDMTERLASIGIKEEGRAC</sequence>
<feature type="coiled-coil region" evidence="1">
    <location>
        <begin position="501"/>
        <end position="556"/>
    </location>
</feature>
<name>A0AAN7AWZ0_9PEZI</name>
<evidence type="ECO:0000256" key="2">
    <source>
        <dbReference type="SAM" id="MobiDB-lite"/>
    </source>
</evidence>
<feature type="domain" description="Dynamin N-terminal" evidence="3">
    <location>
        <begin position="104"/>
        <end position="342"/>
    </location>
</feature>
<feature type="domain" description="DUF7605" evidence="4">
    <location>
        <begin position="757"/>
        <end position="914"/>
    </location>
</feature>
<dbReference type="SUPFAM" id="SSF52540">
    <property type="entry name" value="P-loop containing nucleoside triphosphate hydrolases"/>
    <property type="match status" value="1"/>
</dbReference>
<dbReference type="PANTHER" id="PTHR36681">
    <property type="entry name" value="NUCLEAR GTPASE, GERMINAL CENTER-ASSOCIATED, TANDEM DUPLICATE 3"/>
    <property type="match status" value="1"/>
</dbReference>